<dbReference type="CDD" id="cd03228">
    <property type="entry name" value="ABCC_MRP_Like"/>
    <property type="match status" value="1"/>
</dbReference>
<dbReference type="SUPFAM" id="SSF52540">
    <property type="entry name" value="P-loop containing nucleoside triphosphate hydrolases"/>
    <property type="match status" value="1"/>
</dbReference>
<feature type="transmembrane region" description="Helical" evidence="10">
    <location>
        <begin position="44"/>
        <end position="63"/>
    </location>
</feature>
<dbReference type="PANTHER" id="PTHR24221">
    <property type="entry name" value="ATP-BINDING CASSETTE SUB-FAMILY B"/>
    <property type="match status" value="1"/>
</dbReference>
<comment type="subcellular location">
    <subcellularLocation>
        <location evidence="1">Cell membrane</location>
        <topology evidence="1">Multi-pass membrane protein</topology>
    </subcellularLocation>
</comment>
<dbReference type="EMBL" id="VFQF01000001">
    <property type="protein sequence ID" value="TQN48813.1"/>
    <property type="molecule type" value="Genomic_DNA"/>
</dbReference>
<keyword evidence="8 10" id="KW-0472">Membrane</keyword>
<dbReference type="InterPro" id="IPR036640">
    <property type="entry name" value="ABC1_TM_sf"/>
</dbReference>
<keyword evidence="2" id="KW-0813">Transport</keyword>
<sequence>MALLAAVSFFGALLEAFFLVTVTGVAMALVGERPAVGPILGQTVALGHALLIAAIVLIVRLILNMAGVRTSADLAANVTTDQRFVLSHAYLETDWPTQQAEPAGRLQELLTTFVLRVNNTVVTLTQAVTALLSLLAFLGAGLLVDPGSTLGVLVALTLVGAILAPLRQRIRRHAAASAGAGVNFANAVSELGSFGLEMHTFGVERQISDRIDELTHQATGTQRRVLILTQSLPPVYISLAYAAVLGGVGVLTLVGVDSLTVIGTVMLLMLRSLSYGQQLATASGSLAANAPFIDQIRTTVERYESHAAGAGHRIPGAVTPLEALEVEFAYTPERVTLFTATFQIQPGEVVGVIGPSGAGKSTVAQLLLGLRQPTRGKVRVDGVDLRDVDKRWWSSRVAFVPQEARLLTGTVAENVRFFRNGIDDLMIVDALTQANILQDVEALPSSFNTHLGQLGAHLSGGQRQRLSIARALAGKPELLVLDEPTSALDGASESLIRDTLEALKGQVAVVIIAHRMSTLDMCDRIMVLEAGRITAFDSPANLHRDSAFYRNALAVAGISMTSKD</sequence>
<keyword evidence="5" id="KW-0547">Nucleotide-binding</keyword>
<dbReference type="PROSITE" id="PS50893">
    <property type="entry name" value="ABC_TRANSPORTER_2"/>
    <property type="match status" value="1"/>
</dbReference>
<evidence type="ECO:0000256" key="10">
    <source>
        <dbReference type="SAM" id="Phobius"/>
    </source>
</evidence>
<dbReference type="InterPro" id="IPR017871">
    <property type="entry name" value="ABC_transporter-like_CS"/>
</dbReference>
<evidence type="ECO:0000256" key="6">
    <source>
        <dbReference type="ARBA" id="ARBA00022840"/>
    </source>
</evidence>
<dbReference type="AlphaFoldDB" id="A0A543PXK4"/>
<protein>
    <submittedName>
        <fullName evidence="13">ABC-type multidrug transport system fused ATPase/permease subunit</fullName>
    </submittedName>
</protein>
<feature type="transmembrane region" description="Helical" evidence="10">
    <location>
        <begin position="121"/>
        <end position="143"/>
    </location>
</feature>
<evidence type="ECO:0000256" key="2">
    <source>
        <dbReference type="ARBA" id="ARBA00022448"/>
    </source>
</evidence>
<evidence type="ECO:0000259" key="12">
    <source>
        <dbReference type="PROSITE" id="PS50929"/>
    </source>
</evidence>
<dbReference type="GO" id="GO:0005886">
    <property type="term" value="C:plasma membrane"/>
    <property type="evidence" value="ECO:0007669"/>
    <property type="project" value="UniProtKB-SubCell"/>
</dbReference>
<keyword evidence="7 10" id="KW-1133">Transmembrane helix</keyword>
<keyword evidence="4 10" id="KW-0812">Transmembrane</keyword>
<comment type="caution">
    <text evidence="13">The sequence shown here is derived from an EMBL/GenBank/DDBJ whole genome shotgun (WGS) entry which is preliminary data.</text>
</comment>
<dbReference type="GO" id="GO:0016887">
    <property type="term" value="F:ATP hydrolysis activity"/>
    <property type="evidence" value="ECO:0007669"/>
    <property type="project" value="InterPro"/>
</dbReference>
<evidence type="ECO:0000256" key="1">
    <source>
        <dbReference type="ARBA" id="ARBA00004651"/>
    </source>
</evidence>
<dbReference type="SMART" id="SM00382">
    <property type="entry name" value="AAA"/>
    <property type="match status" value="1"/>
</dbReference>
<dbReference type="Proteomes" id="UP000320085">
    <property type="component" value="Unassembled WGS sequence"/>
</dbReference>
<evidence type="ECO:0000313" key="14">
    <source>
        <dbReference type="Proteomes" id="UP000320085"/>
    </source>
</evidence>
<dbReference type="InterPro" id="IPR011527">
    <property type="entry name" value="ABC1_TM_dom"/>
</dbReference>
<feature type="domain" description="ABC transmembrane type-1" evidence="12">
    <location>
        <begin position="1"/>
        <end position="288"/>
    </location>
</feature>
<dbReference type="PROSITE" id="PS00211">
    <property type="entry name" value="ABC_TRANSPORTER_1"/>
    <property type="match status" value="1"/>
</dbReference>
<proteinExistence type="inferred from homology"/>
<evidence type="ECO:0000313" key="13">
    <source>
        <dbReference type="EMBL" id="TQN48813.1"/>
    </source>
</evidence>
<comment type="similarity">
    <text evidence="9">Belongs to the ABC transporter superfamily. Lipid exporter (TC 3.A.1.106) family.</text>
</comment>
<evidence type="ECO:0000256" key="5">
    <source>
        <dbReference type="ARBA" id="ARBA00022741"/>
    </source>
</evidence>
<evidence type="ECO:0000256" key="9">
    <source>
        <dbReference type="ARBA" id="ARBA00061644"/>
    </source>
</evidence>
<feature type="domain" description="ABC transporter" evidence="11">
    <location>
        <begin position="321"/>
        <end position="555"/>
    </location>
</feature>
<keyword evidence="6" id="KW-0067">ATP-binding</keyword>
<gene>
    <name evidence="13" type="ORF">FHX52_1960</name>
</gene>
<evidence type="ECO:0000256" key="8">
    <source>
        <dbReference type="ARBA" id="ARBA00023136"/>
    </source>
</evidence>
<dbReference type="InterPro" id="IPR003593">
    <property type="entry name" value="AAA+_ATPase"/>
</dbReference>
<dbReference type="FunFam" id="3.40.50.300:FF:000299">
    <property type="entry name" value="ABC transporter ATP-binding protein/permease"/>
    <property type="match status" value="1"/>
</dbReference>
<reference evidence="13 14" key="1">
    <citation type="submission" date="2019-06" db="EMBL/GenBank/DDBJ databases">
        <title>Sequencing the genomes of 1000 actinobacteria strains.</title>
        <authorList>
            <person name="Klenk H.-P."/>
        </authorList>
    </citation>
    <scope>NUCLEOTIDE SEQUENCE [LARGE SCALE GENOMIC DNA]</scope>
    <source>
        <strain evidence="13 14">DSM 21776</strain>
    </source>
</reference>
<dbReference type="Gene3D" id="1.20.1560.10">
    <property type="entry name" value="ABC transporter type 1, transmembrane domain"/>
    <property type="match status" value="1"/>
</dbReference>
<evidence type="ECO:0000256" key="4">
    <source>
        <dbReference type="ARBA" id="ARBA00022692"/>
    </source>
</evidence>
<dbReference type="GO" id="GO:0005524">
    <property type="term" value="F:ATP binding"/>
    <property type="evidence" value="ECO:0007669"/>
    <property type="project" value="UniProtKB-KW"/>
</dbReference>
<name>A0A543PXK4_9MICO</name>
<dbReference type="GO" id="GO:0140359">
    <property type="term" value="F:ABC-type transporter activity"/>
    <property type="evidence" value="ECO:0007669"/>
    <property type="project" value="InterPro"/>
</dbReference>
<organism evidence="13 14">
    <name type="scientific">Humibacillus xanthopallidus</name>
    <dbReference type="NCBI Taxonomy" id="412689"/>
    <lineage>
        <taxon>Bacteria</taxon>
        <taxon>Bacillati</taxon>
        <taxon>Actinomycetota</taxon>
        <taxon>Actinomycetes</taxon>
        <taxon>Micrococcales</taxon>
        <taxon>Intrasporangiaceae</taxon>
        <taxon>Humibacillus</taxon>
    </lineage>
</organism>
<dbReference type="SUPFAM" id="SSF90123">
    <property type="entry name" value="ABC transporter transmembrane region"/>
    <property type="match status" value="1"/>
</dbReference>
<evidence type="ECO:0000259" key="11">
    <source>
        <dbReference type="PROSITE" id="PS50893"/>
    </source>
</evidence>
<dbReference type="Pfam" id="PF00005">
    <property type="entry name" value="ABC_tran"/>
    <property type="match status" value="1"/>
</dbReference>
<evidence type="ECO:0000256" key="7">
    <source>
        <dbReference type="ARBA" id="ARBA00022989"/>
    </source>
</evidence>
<dbReference type="PANTHER" id="PTHR24221:SF654">
    <property type="entry name" value="ATP-BINDING CASSETTE SUB-FAMILY B MEMBER 6"/>
    <property type="match status" value="1"/>
</dbReference>
<evidence type="ECO:0000256" key="3">
    <source>
        <dbReference type="ARBA" id="ARBA00022475"/>
    </source>
</evidence>
<dbReference type="InterPro" id="IPR003439">
    <property type="entry name" value="ABC_transporter-like_ATP-bd"/>
</dbReference>
<feature type="transmembrane region" description="Helical" evidence="10">
    <location>
        <begin position="149"/>
        <end position="166"/>
    </location>
</feature>
<dbReference type="PROSITE" id="PS50929">
    <property type="entry name" value="ABC_TM1F"/>
    <property type="match status" value="1"/>
</dbReference>
<dbReference type="InterPro" id="IPR027417">
    <property type="entry name" value="P-loop_NTPase"/>
</dbReference>
<dbReference type="Gene3D" id="3.40.50.300">
    <property type="entry name" value="P-loop containing nucleotide triphosphate hydrolases"/>
    <property type="match status" value="1"/>
</dbReference>
<keyword evidence="3" id="KW-1003">Cell membrane</keyword>
<accession>A0A543PXK4</accession>
<dbReference type="InterPro" id="IPR039421">
    <property type="entry name" value="Type_1_exporter"/>
</dbReference>